<feature type="compositionally biased region" description="Low complexity" evidence="8">
    <location>
        <begin position="443"/>
        <end position="452"/>
    </location>
</feature>
<evidence type="ECO:0000313" key="11">
    <source>
        <dbReference type="Proteomes" id="UP001361570"/>
    </source>
</evidence>
<keyword evidence="2" id="KW-0723">Serine/threonine-protein kinase</keyword>
<reference evidence="10 11" key="1">
    <citation type="submission" date="2024-03" db="EMBL/GenBank/DDBJ databases">
        <title>Draft genome sequence of Klenkia sp. LSe6-5.</title>
        <authorList>
            <person name="Duangmal K."/>
            <person name="Chantavorakit T."/>
        </authorList>
    </citation>
    <scope>NUCLEOTIDE SEQUENCE [LARGE SCALE GENOMIC DNA]</scope>
    <source>
        <strain evidence="10 11">LSe6-5</strain>
    </source>
</reference>
<dbReference type="PANTHER" id="PTHR43289:SF6">
    <property type="entry name" value="SERINE_THREONINE-PROTEIN KINASE NEKL-3"/>
    <property type="match status" value="1"/>
</dbReference>
<sequence length="578" mass="58251">MAHPAPARRRCPVVPGYVLEELLGRGGTGEVWRARPRGSGPPVAVKVLLRGDPERQVREAALLAELDHPHLVRLLEVVRRRTPDGEQVALVLDLLAGGSLARLLAARGRLRPGEVVTAVAPVAAALAHVHQRGVVHGDVSPGNVVLTAEGRPVLTDLGVARLVGEPDHGEVTPPYVDPVVARGGAAGPASDVFGVAAAAFHALTGIPPWNAAGPGNTLAVAAAGQVPDLGLLAPEAPAALVAVVERGLSPHPHLRGTAAEFALDLRHACRPERIALPAPGVDVAELHRTDHVARTELTHQVRRASRAHAAPPSGGWPARAGAALRSGVVDRAQRARGAVGVAGPLLRRAGAALAVAVGVLSAVWVGVQWGAHDAGPVPAARTQPVGDATGSGSGAVPTDQPTGQPTGTAPATGGTRAPGSATPSGATPTSAAPSGTEVPSPGPAADTPQAPDDAAGWAVVVGQLYGRRAAAFDAGRSEWLADVYAPGCALADVDAERMAQLAAAGQHLEGFAPQVVSVDEVAPVAGGVQLLLTDQVPGYDVVGAGGRYAVAARGPRAVVMTVQATPSGWRIASAAFGP</sequence>
<dbReference type="GO" id="GO:0016301">
    <property type="term" value="F:kinase activity"/>
    <property type="evidence" value="ECO:0007669"/>
    <property type="project" value="UniProtKB-KW"/>
</dbReference>
<evidence type="ECO:0000256" key="8">
    <source>
        <dbReference type="SAM" id="MobiDB-lite"/>
    </source>
</evidence>
<keyword evidence="11" id="KW-1185">Reference proteome</keyword>
<dbReference type="InterPro" id="IPR000719">
    <property type="entry name" value="Prot_kinase_dom"/>
</dbReference>
<feature type="domain" description="Protein kinase" evidence="9">
    <location>
        <begin position="17"/>
        <end position="270"/>
    </location>
</feature>
<dbReference type="SUPFAM" id="SSF56112">
    <property type="entry name" value="Protein kinase-like (PK-like)"/>
    <property type="match status" value="1"/>
</dbReference>
<comment type="caution">
    <text evidence="10">The sequence shown here is derived from an EMBL/GenBank/DDBJ whole genome shotgun (WGS) entry which is preliminary data.</text>
</comment>
<accession>A0ABU8DTH0</accession>
<evidence type="ECO:0000256" key="5">
    <source>
        <dbReference type="ARBA" id="ARBA00022777"/>
    </source>
</evidence>
<dbReference type="PROSITE" id="PS00107">
    <property type="entry name" value="PROTEIN_KINASE_ATP"/>
    <property type="match status" value="1"/>
</dbReference>
<keyword evidence="5 10" id="KW-0418">Kinase</keyword>
<feature type="region of interest" description="Disordered" evidence="8">
    <location>
        <begin position="300"/>
        <end position="319"/>
    </location>
</feature>
<gene>
    <name evidence="10" type="ORF">TEK04_09380</name>
</gene>
<evidence type="ECO:0000256" key="1">
    <source>
        <dbReference type="ARBA" id="ARBA00012513"/>
    </source>
</evidence>
<evidence type="ECO:0000259" key="9">
    <source>
        <dbReference type="PROSITE" id="PS50011"/>
    </source>
</evidence>
<dbReference type="InterPro" id="IPR017441">
    <property type="entry name" value="Protein_kinase_ATP_BS"/>
</dbReference>
<name>A0ABU8DTH0_9ACTN</name>
<dbReference type="InterPro" id="IPR011009">
    <property type="entry name" value="Kinase-like_dom_sf"/>
</dbReference>
<dbReference type="EMBL" id="JBAPLU010000007">
    <property type="protein sequence ID" value="MEI4271933.1"/>
    <property type="molecule type" value="Genomic_DNA"/>
</dbReference>
<dbReference type="InterPro" id="IPR008266">
    <property type="entry name" value="Tyr_kinase_AS"/>
</dbReference>
<dbReference type="PROSITE" id="PS50011">
    <property type="entry name" value="PROTEIN_KINASE_DOM"/>
    <property type="match status" value="1"/>
</dbReference>
<evidence type="ECO:0000256" key="2">
    <source>
        <dbReference type="ARBA" id="ARBA00022527"/>
    </source>
</evidence>
<evidence type="ECO:0000256" key="3">
    <source>
        <dbReference type="ARBA" id="ARBA00022679"/>
    </source>
</evidence>
<evidence type="ECO:0000256" key="7">
    <source>
        <dbReference type="PROSITE-ProRule" id="PRU10141"/>
    </source>
</evidence>
<evidence type="ECO:0000256" key="6">
    <source>
        <dbReference type="ARBA" id="ARBA00022840"/>
    </source>
</evidence>
<dbReference type="Gene3D" id="1.10.510.10">
    <property type="entry name" value="Transferase(Phosphotransferase) domain 1"/>
    <property type="match status" value="1"/>
</dbReference>
<dbReference type="Pfam" id="PF00069">
    <property type="entry name" value="Pkinase"/>
    <property type="match status" value="1"/>
</dbReference>
<evidence type="ECO:0000256" key="4">
    <source>
        <dbReference type="ARBA" id="ARBA00022741"/>
    </source>
</evidence>
<dbReference type="EC" id="2.7.11.1" evidence="1"/>
<dbReference type="CDD" id="cd14014">
    <property type="entry name" value="STKc_PknB_like"/>
    <property type="match status" value="1"/>
</dbReference>
<keyword evidence="3" id="KW-0808">Transferase</keyword>
<dbReference type="Gene3D" id="3.30.200.20">
    <property type="entry name" value="Phosphorylase Kinase, domain 1"/>
    <property type="match status" value="1"/>
</dbReference>
<feature type="binding site" evidence="7">
    <location>
        <position position="46"/>
    </location>
    <ligand>
        <name>ATP</name>
        <dbReference type="ChEBI" id="CHEBI:30616"/>
    </ligand>
</feature>
<protein>
    <recommendedName>
        <fullName evidence="1">non-specific serine/threonine protein kinase</fullName>
        <ecNumber evidence="1">2.7.11.1</ecNumber>
    </recommendedName>
</protein>
<dbReference type="PROSITE" id="PS00109">
    <property type="entry name" value="PROTEIN_KINASE_TYR"/>
    <property type="match status" value="1"/>
</dbReference>
<feature type="region of interest" description="Disordered" evidence="8">
    <location>
        <begin position="378"/>
        <end position="452"/>
    </location>
</feature>
<dbReference type="RefSeq" id="WP_336404070.1">
    <property type="nucleotide sequence ID" value="NZ_JBAPLU010000007.1"/>
</dbReference>
<dbReference type="PANTHER" id="PTHR43289">
    <property type="entry name" value="MITOGEN-ACTIVATED PROTEIN KINASE KINASE KINASE 20-RELATED"/>
    <property type="match status" value="1"/>
</dbReference>
<feature type="compositionally biased region" description="Low complexity" evidence="8">
    <location>
        <begin position="397"/>
        <end position="436"/>
    </location>
</feature>
<keyword evidence="4 7" id="KW-0547">Nucleotide-binding</keyword>
<dbReference type="Proteomes" id="UP001361570">
    <property type="component" value="Unassembled WGS sequence"/>
</dbReference>
<proteinExistence type="predicted"/>
<keyword evidence="6 7" id="KW-0067">ATP-binding</keyword>
<organism evidence="10 11">
    <name type="scientific">Klenkia sesuvii</name>
    <dbReference type="NCBI Taxonomy" id="3103137"/>
    <lineage>
        <taxon>Bacteria</taxon>
        <taxon>Bacillati</taxon>
        <taxon>Actinomycetota</taxon>
        <taxon>Actinomycetes</taxon>
        <taxon>Geodermatophilales</taxon>
        <taxon>Geodermatophilaceae</taxon>
        <taxon>Klenkia</taxon>
    </lineage>
</organism>
<evidence type="ECO:0000313" key="10">
    <source>
        <dbReference type="EMBL" id="MEI4271933.1"/>
    </source>
</evidence>